<dbReference type="GO" id="GO:0051321">
    <property type="term" value="P:meiotic cell cycle"/>
    <property type="evidence" value="ECO:0007669"/>
    <property type="project" value="UniProtKB-KW"/>
</dbReference>
<evidence type="ECO:0000256" key="1">
    <source>
        <dbReference type="ARBA" id="ARBA00023254"/>
    </source>
</evidence>
<keyword evidence="1" id="KW-0469">Meiosis</keyword>
<dbReference type="GO" id="GO:0090173">
    <property type="term" value="P:regulation of synaptonemal complex assembly"/>
    <property type="evidence" value="ECO:0007669"/>
    <property type="project" value="InterPro"/>
</dbReference>
<proteinExistence type="predicted"/>
<dbReference type="AlphaFoldDB" id="A0A139I7X9"/>
<evidence type="ECO:0008006" key="4">
    <source>
        <dbReference type="Google" id="ProtNLM"/>
    </source>
</evidence>
<reference evidence="2 3" key="1">
    <citation type="submission" date="2015-07" db="EMBL/GenBank/DDBJ databases">
        <title>Comparative genomics of the Sigatoka disease complex on banana suggests a link between parallel evolutionary changes in Pseudocercospora fijiensis and Pseudocercospora eumusae and increased virulence on the banana host.</title>
        <authorList>
            <person name="Chang T.-C."/>
            <person name="Salvucci A."/>
            <person name="Crous P.W."/>
            <person name="Stergiopoulos I."/>
        </authorList>
    </citation>
    <scope>NUCLEOTIDE SEQUENCE [LARGE SCALE GENOMIC DNA]</scope>
    <source>
        <strain evidence="2 3">CBS 116634</strain>
    </source>
</reference>
<protein>
    <recommendedName>
        <fullName evidence="4">Protein ZIP4 homolog</fullName>
    </recommendedName>
</protein>
<accession>A0A139I7X9</accession>
<evidence type="ECO:0000313" key="2">
    <source>
        <dbReference type="EMBL" id="KXT10840.1"/>
    </source>
</evidence>
<evidence type="ECO:0000313" key="3">
    <source>
        <dbReference type="Proteomes" id="UP000073492"/>
    </source>
</evidence>
<dbReference type="Pfam" id="PF08631">
    <property type="entry name" value="SPO22"/>
    <property type="match status" value="1"/>
</dbReference>
<dbReference type="PANTHER" id="PTHR40375:SF2">
    <property type="entry name" value="SPORULATION-SPECIFIC PROTEIN 22"/>
    <property type="match status" value="1"/>
</dbReference>
<sequence length="1040" mass="116614">MGGSGNEVQRDSLLPLRNIGVPSLGTDRRASCSGCACASVPCASTRIPCPIVIYCTTTIHQHWTMAPLKNTKNEQRLQAAIECGNKALRLLKGRSAVPPNLLAELESHTRQTLPSLPAATITLQSQVLDTLGTELWNASSCSLNDDEAPRDPRAQPAHAVKVNVAVRMFAMLLLDVSHHASTRRSRDRGQQMRLFKVTLRTSRLCLDHDQLDLAVTALERCSYYLPAAPETPDLLDISNVDTNETNQHETGQKVLEREYYLLRILYAWKCERLDLADYFYQSMSKVKIPHGPESEQLCIKIADLCYEVAKARSRAKDILIAIKWSERAFLVLEGCEIEGFGQEAVELRLSIAVSLVEQLLASDQEPHRHRARDVIDQLDSSHRLGNRIALPILRLRVLAQEDHIDVGEISKALQRVIRLAMLTEDNFTIVMQTLRKAEKMSTEPALDALRLYICDRLLPEVKSAQARDPQVMEWIEKTTVTYILFATTGNDFANGKRASDIKDLLDRISRACGAGLSTKATHAAQTLIWKATGGPDENTQMECCKLLQHPVFEHAGHINKARIGRRLMRISLKQKDLPSVREALYNMPSTAQVDPATAYLAFQTALQSDDQELATNSLKTIVKNTTNDSTYLYAAVLEAQQSKMKLMALASLKALIDQKPPGVRMVTLLRCTARLLMAETDLPNQDINALGQEVVAIFEMAAKSIDEIRRLPEDLLRSEMLWWSKNAYNLTLRFCPSVHPELTSRMISVCLTILDHIPRDAGLMHEIELTKRKLLCLFLSTTAMIILARSGTDENINNEEYILQNYLKALSNVQDFKACASALSAEDQDSTTNAHTFSMLKYEVECILKLHRWDGLPAALQSCIEFPNSGGRWDTLADLIIILHPQLDDSNSTSSGLIVTLLQKIINDTWKNQEKDIRKVSRWLRFTFSLTINQCDGDDTSFALKLLSQASVMAEKGSRGKQDPYPDSELRWLASMGFNHAIDLISSGVGGGEDGMTFDVAEQWMDTALEVARWVDDEGQLHKVLHDSREEVRERVKRIR</sequence>
<keyword evidence="3" id="KW-1185">Reference proteome</keyword>
<dbReference type="InterPro" id="IPR039057">
    <property type="entry name" value="Spo22/ZIP4"/>
</dbReference>
<dbReference type="EMBL" id="LFZO01000236">
    <property type="protein sequence ID" value="KXT10840.1"/>
    <property type="molecule type" value="Genomic_DNA"/>
</dbReference>
<dbReference type="STRING" id="113226.A0A139I7X9"/>
<gene>
    <name evidence="2" type="ORF">AC579_1938</name>
</gene>
<organism evidence="2 3">
    <name type="scientific">Pseudocercospora musae</name>
    <dbReference type="NCBI Taxonomy" id="113226"/>
    <lineage>
        <taxon>Eukaryota</taxon>
        <taxon>Fungi</taxon>
        <taxon>Dikarya</taxon>
        <taxon>Ascomycota</taxon>
        <taxon>Pezizomycotina</taxon>
        <taxon>Dothideomycetes</taxon>
        <taxon>Dothideomycetidae</taxon>
        <taxon>Mycosphaerellales</taxon>
        <taxon>Mycosphaerellaceae</taxon>
        <taxon>Pseudocercospora</taxon>
    </lineage>
</organism>
<dbReference type="Proteomes" id="UP000073492">
    <property type="component" value="Unassembled WGS sequence"/>
</dbReference>
<dbReference type="PANTHER" id="PTHR40375">
    <property type="entry name" value="SPORULATION-SPECIFIC PROTEIN 22"/>
    <property type="match status" value="1"/>
</dbReference>
<dbReference type="InterPro" id="IPR013940">
    <property type="entry name" value="Spo22/ZIP4/TEX11"/>
</dbReference>
<comment type="caution">
    <text evidence="2">The sequence shown here is derived from an EMBL/GenBank/DDBJ whole genome shotgun (WGS) entry which is preliminary data.</text>
</comment>
<name>A0A139I7X9_9PEZI</name>
<dbReference type="OrthoDB" id="65716at2759"/>